<comment type="caution">
    <text evidence="5">The sequence shown here is derived from an EMBL/GenBank/DDBJ whole genome shotgun (WGS) entry which is preliminary data.</text>
</comment>
<organism evidence="5 6">
    <name type="scientific">Chitinophaga parva</name>
    <dbReference type="NCBI Taxonomy" id="2169414"/>
    <lineage>
        <taxon>Bacteria</taxon>
        <taxon>Pseudomonadati</taxon>
        <taxon>Bacteroidota</taxon>
        <taxon>Chitinophagia</taxon>
        <taxon>Chitinophagales</taxon>
        <taxon>Chitinophagaceae</taxon>
        <taxon>Chitinophaga</taxon>
    </lineage>
</organism>
<dbReference type="Proteomes" id="UP000244450">
    <property type="component" value="Unassembled WGS sequence"/>
</dbReference>
<reference evidence="5 6" key="1">
    <citation type="submission" date="2018-04" db="EMBL/GenBank/DDBJ databases">
        <title>Chitinophaga fuyangensis sp. nov., isolated from soil in a chemical factory.</title>
        <authorList>
            <person name="Chen K."/>
        </authorList>
    </citation>
    <scope>NUCLEOTIDE SEQUENCE [LARGE SCALE GENOMIC DNA]</scope>
    <source>
        <strain evidence="5 6">LY-1</strain>
    </source>
</reference>
<dbReference type="SUPFAM" id="SSF53822">
    <property type="entry name" value="Periplasmic binding protein-like I"/>
    <property type="match status" value="1"/>
</dbReference>
<feature type="domain" description="HTH lacI-type" evidence="4">
    <location>
        <begin position="4"/>
        <end position="58"/>
    </location>
</feature>
<evidence type="ECO:0000313" key="5">
    <source>
        <dbReference type="EMBL" id="PUZ25942.1"/>
    </source>
</evidence>
<dbReference type="InterPro" id="IPR000843">
    <property type="entry name" value="HTH_LacI"/>
</dbReference>
<dbReference type="GO" id="GO:0000976">
    <property type="term" value="F:transcription cis-regulatory region binding"/>
    <property type="evidence" value="ECO:0007669"/>
    <property type="project" value="TreeGrafter"/>
</dbReference>
<dbReference type="InterPro" id="IPR028082">
    <property type="entry name" value="Peripla_BP_I"/>
</dbReference>
<dbReference type="InterPro" id="IPR001761">
    <property type="entry name" value="Peripla_BP/Lac1_sug-bd_dom"/>
</dbReference>
<protein>
    <submittedName>
        <fullName evidence="5">LacI family transcriptional regulator</fullName>
    </submittedName>
</protein>
<dbReference type="CDD" id="cd01392">
    <property type="entry name" value="HTH_LacI"/>
    <property type="match status" value="1"/>
</dbReference>
<evidence type="ECO:0000256" key="2">
    <source>
        <dbReference type="ARBA" id="ARBA00023125"/>
    </source>
</evidence>
<name>A0A2T7BI51_9BACT</name>
<keyword evidence="1" id="KW-0805">Transcription regulation</keyword>
<proteinExistence type="predicted"/>
<sequence length="338" mass="37449">MKRITIEDIAAKLNISFSTVARALNDHPAISDATKKAVRETATRLGYRQNKVAASLRSGRTHIIGVIVPNLQLSFFSSVVHGIERVMNENEYNILLYQSNEQADHEARGIDTFLQSRVDGIIASITQETREMPHFAEIRKRGIPLLFFDRAINGLEVPAVVIDDFKGGYMATKHLIDQGYKRIVHINTHQDLAIFTDRLEGYKAALRDHHLPIDEQYIVRGALSLEFGDATAQSFLDQGLAFDAVFAVEDYTAMGVLQALKRNKIKVPKEVGVIGFANEAFGSLVTPALSSIDQQTVRMGEEAAALFLKVLQQKGKPAGTPERIVLEPLLVARDSTAR</sequence>
<keyword evidence="3" id="KW-0804">Transcription</keyword>
<evidence type="ECO:0000313" key="6">
    <source>
        <dbReference type="Proteomes" id="UP000244450"/>
    </source>
</evidence>
<accession>A0A2T7BI51</accession>
<dbReference type="Gene3D" id="1.10.260.40">
    <property type="entry name" value="lambda repressor-like DNA-binding domains"/>
    <property type="match status" value="1"/>
</dbReference>
<dbReference type="InterPro" id="IPR010982">
    <property type="entry name" value="Lambda_DNA-bd_dom_sf"/>
</dbReference>
<evidence type="ECO:0000256" key="1">
    <source>
        <dbReference type="ARBA" id="ARBA00023015"/>
    </source>
</evidence>
<dbReference type="SMART" id="SM00354">
    <property type="entry name" value="HTH_LACI"/>
    <property type="match status" value="1"/>
</dbReference>
<dbReference type="Pfam" id="PF00532">
    <property type="entry name" value="Peripla_BP_1"/>
    <property type="match status" value="1"/>
</dbReference>
<dbReference type="AlphaFoldDB" id="A0A2T7BI51"/>
<dbReference type="Gene3D" id="3.40.50.2300">
    <property type="match status" value="2"/>
</dbReference>
<evidence type="ECO:0000256" key="3">
    <source>
        <dbReference type="ARBA" id="ARBA00023163"/>
    </source>
</evidence>
<dbReference type="RefSeq" id="WP_108687781.1">
    <property type="nucleotide sequence ID" value="NZ_QCYK01000002.1"/>
</dbReference>
<dbReference type="PANTHER" id="PTHR30146">
    <property type="entry name" value="LACI-RELATED TRANSCRIPTIONAL REPRESSOR"/>
    <property type="match status" value="1"/>
</dbReference>
<dbReference type="SUPFAM" id="SSF47413">
    <property type="entry name" value="lambda repressor-like DNA-binding domains"/>
    <property type="match status" value="1"/>
</dbReference>
<keyword evidence="6" id="KW-1185">Reference proteome</keyword>
<dbReference type="GO" id="GO:0003700">
    <property type="term" value="F:DNA-binding transcription factor activity"/>
    <property type="evidence" value="ECO:0007669"/>
    <property type="project" value="TreeGrafter"/>
</dbReference>
<dbReference type="CDD" id="cd06267">
    <property type="entry name" value="PBP1_LacI_sugar_binding-like"/>
    <property type="match status" value="1"/>
</dbReference>
<keyword evidence="2" id="KW-0238">DNA-binding</keyword>
<evidence type="ECO:0000259" key="4">
    <source>
        <dbReference type="PROSITE" id="PS50932"/>
    </source>
</evidence>
<gene>
    <name evidence="5" type="ORF">DCC81_17000</name>
</gene>
<dbReference type="EMBL" id="QCYK01000002">
    <property type="protein sequence ID" value="PUZ25942.1"/>
    <property type="molecule type" value="Genomic_DNA"/>
</dbReference>
<dbReference type="PROSITE" id="PS50932">
    <property type="entry name" value="HTH_LACI_2"/>
    <property type="match status" value="1"/>
</dbReference>
<dbReference type="OrthoDB" id="9803256at2"/>
<dbReference type="Pfam" id="PF00356">
    <property type="entry name" value="LacI"/>
    <property type="match status" value="1"/>
</dbReference>
<dbReference type="PANTHER" id="PTHR30146:SF109">
    <property type="entry name" value="HTH-TYPE TRANSCRIPTIONAL REGULATOR GALS"/>
    <property type="match status" value="1"/>
</dbReference>